<feature type="repeat" description="WD" evidence="11">
    <location>
        <begin position="205"/>
        <end position="246"/>
    </location>
</feature>
<keyword evidence="8" id="KW-0653">Protein transport</keyword>
<dbReference type="PROSITE" id="PS50082">
    <property type="entry name" value="WD_REPEATS_2"/>
    <property type="match status" value="5"/>
</dbReference>
<dbReference type="InterPro" id="IPR050844">
    <property type="entry name" value="Coatomer_complex_subunit"/>
</dbReference>
<keyword evidence="5 11" id="KW-0853">WD repeat</keyword>
<comment type="caution">
    <text evidence="15">The sequence shown here is derived from an EMBL/GenBank/DDBJ whole genome shotgun (WGS) entry which is preliminary data.</text>
</comment>
<accession>A0ABP9YI20</accession>
<evidence type="ECO:0000256" key="1">
    <source>
        <dbReference type="ARBA" id="ARBA00004255"/>
    </source>
</evidence>
<dbReference type="SMART" id="SM00320">
    <property type="entry name" value="WD40"/>
    <property type="match status" value="6"/>
</dbReference>
<dbReference type="Pfam" id="PF04053">
    <property type="entry name" value="B-prop_COPA_B_2nd"/>
    <property type="match status" value="1"/>
</dbReference>
<keyword evidence="6" id="KW-0677">Repeat</keyword>
<dbReference type="InterPro" id="IPR006692">
    <property type="entry name" value="Beta-prop_COPA/B_2nd"/>
</dbReference>
<dbReference type="SUPFAM" id="SSF50978">
    <property type="entry name" value="WD40 repeat-like"/>
    <property type="match status" value="1"/>
</dbReference>
<dbReference type="InterPro" id="IPR047312">
    <property type="entry name" value="Coatomer_alpha_WD-assoc_reg"/>
</dbReference>
<dbReference type="InterPro" id="IPR015943">
    <property type="entry name" value="WD40/YVTN_repeat-like_dom_sf"/>
</dbReference>
<proteinExistence type="predicted"/>
<evidence type="ECO:0000313" key="15">
    <source>
        <dbReference type="EMBL" id="GAA5806452.1"/>
    </source>
</evidence>
<evidence type="ECO:0000256" key="2">
    <source>
        <dbReference type="ARBA" id="ARBA00004496"/>
    </source>
</evidence>
<dbReference type="PANTHER" id="PTHR19876">
    <property type="entry name" value="COATOMER"/>
    <property type="match status" value="1"/>
</dbReference>
<evidence type="ECO:0000256" key="9">
    <source>
        <dbReference type="ARBA" id="ARBA00023034"/>
    </source>
</evidence>
<protein>
    <recommendedName>
        <fullName evidence="17">Coatomer subunit alpha</fullName>
    </recommendedName>
</protein>
<dbReference type="InterPro" id="IPR001680">
    <property type="entry name" value="WD40_rpt"/>
</dbReference>
<evidence type="ECO:0000256" key="11">
    <source>
        <dbReference type="PROSITE-ProRule" id="PRU00221"/>
    </source>
</evidence>
<name>A0ABP9YI20_9FUNG</name>
<feature type="domain" description="Coatomer alpha subunit C-terminal" evidence="13">
    <location>
        <begin position="942"/>
        <end position="1355"/>
    </location>
</feature>
<keyword evidence="16" id="KW-1185">Reference proteome</keyword>
<dbReference type="InterPro" id="IPR056176">
    <property type="entry name" value="TPR_COPA_B"/>
</dbReference>
<dbReference type="InterPro" id="IPR019775">
    <property type="entry name" value="WD40_repeat_CS"/>
</dbReference>
<evidence type="ECO:0000256" key="10">
    <source>
        <dbReference type="ARBA" id="ARBA00023136"/>
    </source>
</evidence>
<evidence type="ECO:0008006" key="17">
    <source>
        <dbReference type="Google" id="ProtNLM"/>
    </source>
</evidence>
<dbReference type="InterPro" id="IPR010714">
    <property type="entry name" value="Coatomer_asu_C"/>
</dbReference>
<dbReference type="PRINTS" id="PR00320">
    <property type="entry name" value="GPROTEINBRPT"/>
</dbReference>
<dbReference type="PANTHER" id="PTHR19876:SF1">
    <property type="entry name" value="COATOMER SUBUNIT ALPHA"/>
    <property type="match status" value="1"/>
</dbReference>
<dbReference type="PROSITE" id="PS50294">
    <property type="entry name" value="WD_REPEATS_REGION"/>
    <property type="match status" value="5"/>
</dbReference>
<feature type="repeat" description="WD" evidence="11">
    <location>
        <begin position="247"/>
        <end position="281"/>
    </location>
</feature>
<reference evidence="15 16" key="1">
    <citation type="submission" date="2024-04" db="EMBL/GenBank/DDBJ databases">
        <title>genome sequences of Mucor flavus KT1a and Helicostylum pulchrum KT1b strains isolation_sourced from the surface of a dry-aged beef.</title>
        <authorList>
            <person name="Toyotome T."/>
            <person name="Hosono M."/>
            <person name="Torimaru M."/>
            <person name="Fukuda K."/>
            <person name="Mikami N."/>
        </authorList>
    </citation>
    <scope>NUCLEOTIDE SEQUENCE [LARGE SCALE GENOMIC DNA]</scope>
    <source>
        <strain evidence="15 16">KT1b</strain>
    </source>
</reference>
<evidence type="ECO:0000256" key="3">
    <source>
        <dbReference type="ARBA" id="ARBA00022448"/>
    </source>
</evidence>
<evidence type="ECO:0000256" key="5">
    <source>
        <dbReference type="ARBA" id="ARBA00022574"/>
    </source>
</evidence>
<feature type="repeat" description="WD" evidence="11">
    <location>
        <begin position="320"/>
        <end position="361"/>
    </location>
</feature>
<dbReference type="Pfam" id="PF06957">
    <property type="entry name" value="COPI_C"/>
    <property type="match status" value="1"/>
</dbReference>
<dbReference type="PROSITE" id="PS00678">
    <property type="entry name" value="WD_REPEATS_1"/>
    <property type="match status" value="2"/>
</dbReference>
<evidence type="ECO:0000313" key="16">
    <source>
        <dbReference type="Proteomes" id="UP001476247"/>
    </source>
</evidence>
<dbReference type="Proteomes" id="UP001476247">
    <property type="component" value="Unassembled WGS sequence"/>
</dbReference>
<dbReference type="InterPro" id="IPR020472">
    <property type="entry name" value="WD40_PAC1"/>
</dbReference>
<feature type="repeat" description="WD" evidence="11">
    <location>
        <begin position="364"/>
        <end position="405"/>
    </location>
</feature>
<dbReference type="Pfam" id="PF00400">
    <property type="entry name" value="WD40"/>
    <property type="match status" value="5"/>
</dbReference>
<keyword evidence="9" id="KW-0333">Golgi apparatus</keyword>
<keyword evidence="7" id="KW-0931">ER-Golgi transport</keyword>
<comment type="subcellular location">
    <subcellularLocation>
        <location evidence="2">Cytoplasm</location>
    </subcellularLocation>
    <subcellularLocation>
        <location evidence="1">Golgi apparatus membrane</location>
        <topology evidence="1">Peripheral membrane protein</topology>
        <orientation evidence="1">Cytoplasmic side</orientation>
    </subcellularLocation>
</comment>
<evidence type="ECO:0000259" key="13">
    <source>
        <dbReference type="Pfam" id="PF06957"/>
    </source>
</evidence>
<feature type="domain" description="COPA/B second beta-propeller" evidence="12">
    <location>
        <begin position="461"/>
        <end position="704"/>
    </location>
</feature>
<dbReference type="CDD" id="cd22948">
    <property type="entry name" value="Coatomer_WDAD_alpha"/>
    <property type="match status" value="1"/>
</dbReference>
<evidence type="ECO:0000259" key="14">
    <source>
        <dbReference type="Pfam" id="PF23953"/>
    </source>
</evidence>
<keyword evidence="4" id="KW-0963">Cytoplasm</keyword>
<sequence>MITRSPGGAFGCIAGVVGAGVDGVGSSSGLSIDEDVDRATTRARTESRIRASADSIEEENERDFYLGNPGTKWDCTPTDVLVSIPSAVQISVNITDSLRDGITKVIPRIIVTVGLVGGSTVGLHLTNNIFANSGRKRPWIIASLHNGCIQLWDYRMGTLIDRFEEHEGPVRGLSFHQTQPLFVSGGDDYKIKVWNYRTKKCLFTLNGHLDYIRTVFFHHEHPWIISASDDQTIRIWNWQSRTCIAILTGHNHYVTCAQFHPKQDIIVSSSTDQTVRVWDISGLVKKFISPSTSSLGDPFSRNSVQGDLFGSMDVMVKYVLEGHDHGVNWVSFHPVLPLIISAGDDRKVKLWRMNESRAWEVDSCRGSSNGVSSAIFHPKQGFILSAGEDKSIRIWDITNRSAVSTFKRDTDRFWVLTAHPELNLFAAGHDNGLIVFKLDRERPAHHVSGMQLFYLDKRVLHVHDFSGSTSQELLSVKKLGSLYTQPRHLSYNPAERVALVTATSENGGTYELYQLPKKSSGPLAEPLDESKRGKGYNALFTARNRFAVFNKEKQLVEIRNLSNIVTKSFKVPIPGATNIFYAGAGLLLITNATSVCTFDLQQGKVVSELQAASVKYVVWSSDYTMVALLSKHAVIIADKNLKQLYQLHETIRIKNGAWDESGVFVYCTLNHIKYALPEGDNGIIRTLEQPVYITKVHGKNLYILQRDGKPAKLNIDPTEFKFKLALLKRQYEEVLYIIRNSNLVGQSIIAYLQKKGYPEIALHFVKDDATRFELALECGNLDVAYETAQNLNEKGHWAKLAAEALKHGNFKMVELAYQRTKNYDRLSFLYLSSANEFNLRKMLKIAEVGANPVCRFQNAIYLEDVSEKIRLLQDVGQLSLAYLTAQSHGLTEQASAILLAAGKTEEDVELPDHAAAENTQTMLHSVSSPLQDLNWPLLTVSKSFFEGAFSTTKPNDKNNNSAVSSAPAFTFDESIDNIEEAGGDWGAENDVLGISSLNRNGLDNDLINGNLSGSDDDEGGGWEDDTDIRAEIDAEISNVAAKETAEFVAPISGVDESSLWLHTSQLATDHISAGSFEAAMQTLNRQVGAVNFSPLKSHFFAIYQSSRTFVSCNAATPSLPFYLRRDPETTSNKNSLPVTVYSFQNLVSVQLQTGYKLFSTGKLPACATQFKKLLHSLLFTTVNNKADADEASQLIQICCEYLIGLAIEQKRRSISDTKRALELAAYFTHCSLQTPHSQLALRQAAKQAFKSKNFSTAMQFSTRLLELAPPKKIADEARQIISVCERNLHDEVQLDYDQYNPFVICSLSFEPIYKGSPQVSCPFCRASYKPKFTAKLCTVCEISQIGCSASGLRVMT</sequence>
<organism evidence="15 16">
    <name type="scientific">Helicostylum pulchrum</name>
    <dbReference type="NCBI Taxonomy" id="562976"/>
    <lineage>
        <taxon>Eukaryota</taxon>
        <taxon>Fungi</taxon>
        <taxon>Fungi incertae sedis</taxon>
        <taxon>Mucoromycota</taxon>
        <taxon>Mucoromycotina</taxon>
        <taxon>Mucoromycetes</taxon>
        <taxon>Mucorales</taxon>
        <taxon>Mucorineae</taxon>
        <taxon>Mucoraceae</taxon>
        <taxon>Helicostylum</taxon>
    </lineage>
</organism>
<gene>
    <name evidence="15" type="ORF">HPULCUR_011986</name>
</gene>
<evidence type="ECO:0000256" key="6">
    <source>
        <dbReference type="ARBA" id="ARBA00022737"/>
    </source>
</evidence>
<evidence type="ECO:0000259" key="12">
    <source>
        <dbReference type="Pfam" id="PF04053"/>
    </source>
</evidence>
<dbReference type="EMBL" id="BAABUJ010000065">
    <property type="protein sequence ID" value="GAA5806452.1"/>
    <property type="molecule type" value="Genomic_DNA"/>
</dbReference>
<dbReference type="InterPro" id="IPR036322">
    <property type="entry name" value="WD40_repeat_dom_sf"/>
</dbReference>
<keyword evidence="3" id="KW-0813">Transport</keyword>
<evidence type="ECO:0000256" key="7">
    <source>
        <dbReference type="ARBA" id="ARBA00022892"/>
    </source>
</evidence>
<evidence type="ECO:0000256" key="8">
    <source>
        <dbReference type="ARBA" id="ARBA00022927"/>
    </source>
</evidence>
<dbReference type="Gene3D" id="2.130.10.10">
    <property type="entry name" value="YVTN repeat-like/Quinoprotein amine dehydrogenase"/>
    <property type="match status" value="1"/>
</dbReference>
<feature type="domain" description="COPA/B TPR" evidence="14">
    <location>
        <begin position="746"/>
        <end position="889"/>
    </location>
</feature>
<feature type="repeat" description="WD" evidence="11">
    <location>
        <begin position="163"/>
        <end position="204"/>
    </location>
</feature>
<dbReference type="Gene3D" id="1.25.40.470">
    <property type="match status" value="1"/>
</dbReference>
<dbReference type="Pfam" id="PF23953">
    <property type="entry name" value="TPR_COPA_B"/>
    <property type="match status" value="1"/>
</dbReference>
<keyword evidence="10" id="KW-0472">Membrane</keyword>
<evidence type="ECO:0000256" key="4">
    <source>
        <dbReference type="ARBA" id="ARBA00022490"/>
    </source>
</evidence>
<dbReference type="SUPFAM" id="SSF82171">
    <property type="entry name" value="DPP6 N-terminal domain-like"/>
    <property type="match status" value="1"/>
</dbReference>
<dbReference type="CDD" id="cd00200">
    <property type="entry name" value="WD40"/>
    <property type="match status" value="1"/>
</dbReference>